<evidence type="ECO:0000313" key="2">
    <source>
        <dbReference type="EMBL" id="AXG97907.1"/>
    </source>
</evidence>
<reference evidence="2 3" key="1">
    <citation type="submission" date="2018-07" db="EMBL/GenBank/DDBJ databases">
        <title>Complete Genome and Methylome Analysis of Deinococcus wulumuqiensis NEB 479.</title>
        <authorList>
            <person name="Fomenkov A."/>
            <person name="Luyten Y."/>
            <person name="Vincze T."/>
            <person name="Anton B.P."/>
            <person name="Clark T."/>
            <person name="Roberts R.J."/>
            <person name="Morgan R.D."/>
        </authorList>
    </citation>
    <scope>NUCLEOTIDE SEQUENCE [LARGE SCALE GENOMIC DNA]</scope>
    <source>
        <strain evidence="2 3">NEB 479</strain>
    </source>
</reference>
<feature type="region of interest" description="Disordered" evidence="1">
    <location>
        <begin position="37"/>
        <end position="60"/>
    </location>
</feature>
<dbReference type="KEGG" id="dwu:DVJ83_00545"/>
<dbReference type="Proteomes" id="UP000253744">
    <property type="component" value="Chromosome"/>
</dbReference>
<name>A0A345IDY5_9DEIO</name>
<dbReference type="AlphaFoldDB" id="A0A345IDY5"/>
<accession>A0A345IDY5</accession>
<dbReference type="InterPro" id="IPR022148">
    <property type="entry name" value="CopG_antitoxin"/>
</dbReference>
<protein>
    <submittedName>
        <fullName evidence="2">Uncharacterized protein</fullName>
    </submittedName>
</protein>
<organism evidence="2 3">
    <name type="scientific">Deinococcus wulumuqiensis</name>
    <dbReference type="NCBI Taxonomy" id="980427"/>
    <lineage>
        <taxon>Bacteria</taxon>
        <taxon>Thermotogati</taxon>
        <taxon>Deinococcota</taxon>
        <taxon>Deinococci</taxon>
        <taxon>Deinococcales</taxon>
        <taxon>Deinococcaceae</taxon>
        <taxon>Deinococcus</taxon>
    </lineage>
</organism>
<evidence type="ECO:0000313" key="3">
    <source>
        <dbReference type="Proteomes" id="UP000253744"/>
    </source>
</evidence>
<dbReference type="Pfam" id="PF12441">
    <property type="entry name" value="CopG_antitoxin"/>
    <property type="match status" value="1"/>
</dbReference>
<sequence length="102" mass="11919">MTDLTIITDMSQIPAFESEAEEVAFWNTHALAEHLLQPENEEAELLPPPRPRKSTPTSIRLGTDLEQRLRVLAERKNTTYQTLLKEFVLERVYEEEKRLKII</sequence>
<proteinExistence type="predicted"/>
<evidence type="ECO:0000256" key="1">
    <source>
        <dbReference type="SAM" id="MobiDB-lite"/>
    </source>
</evidence>
<dbReference type="EMBL" id="CP031158">
    <property type="protein sequence ID" value="AXG97907.1"/>
    <property type="molecule type" value="Genomic_DNA"/>
</dbReference>
<gene>
    <name evidence="2" type="ORF">DVJ83_00545</name>
</gene>
<dbReference type="RefSeq" id="WP_114671026.1">
    <property type="nucleotide sequence ID" value="NZ_CP031158.1"/>
</dbReference>